<dbReference type="EMBL" id="JAALLS010000006">
    <property type="protein sequence ID" value="NGP87999.1"/>
    <property type="molecule type" value="Genomic_DNA"/>
</dbReference>
<keyword evidence="2" id="KW-1185">Reference proteome</keyword>
<gene>
    <name evidence="1" type="ORF">G3569_06510</name>
</gene>
<evidence type="ECO:0000313" key="1">
    <source>
        <dbReference type="EMBL" id="NGP87999.1"/>
    </source>
</evidence>
<proteinExistence type="predicted"/>
<dbReference type="RefSeq" id="WP_165267282.1">
    <property type="nucleotide sequence ID" value="NZ_JAALLS010000006.1"/>
</dbReference>
<organism evidence="1 2">
    <name type="scientific">Fodinibius halophilus</name>
    <dbReference type="NCBI Taxonomy" id="1736908"/>
    <lineage>
        <taxon>Bacteria</taxon>
        <taxon>Pseudomonadati</taxon>
        <taxon>Balneolota</taxon>
        <taxon>Balneolia</taxon>
        <taxon>Balneolales</taxon>
        <taxon>Balneolaceae</taxon>
        <taxon>Fodinibius</taxon>
    </lineage>
</organism>
<evidence type="ECO:0008006" key="3">
    <source>
        <dbReference type="Google" id="ProtNLM"/>
    </source>
</evidence>
<evidence type="ECO:0000313" key="2">
    <source>
        <dbReference type="Proteomes" id="UP000479132"/>
    </source>
</evidence>
<sequence length="199" mass="22919">MDIETPSDEFKNVSYNQSSFGKLKKHLVNEIDNDQHHLCLFLGNYKPNKDNAVEELASALGREVKYIDTSELVSRIESETFENLGHFFKGLEESDEILYFENGDELCGVYTGNTHSRVKYATPEERHFIKKVKAFKGLVILDIPEYIDADKTLRRAAQSIVSFDLPKSLLKRFVWHLKNYSLNGNDLKTKRPEADLEIT</sequence>
<protein>
    <recommendedName>
        <fullName evidence="3">AAA family ATPase</fullName>
    </recommendedName>
</protein>
<comment type="caution">
    <text evidence="1">The sequence shown here is derived from an EMBL/GenBank/DDBJ whole genome shotgun (WGS) entry which is preliminary data.</text>
</comment>
<reference evidence="1 2" key="1">
    <citation type="submission" date="2020-02" db="EMBL/GenBank/DDBJ databases">
        <title>Aliifodinibius halophilus 2W32, complete genome.</title>
        <authorList>
            <person name="Li Y."/>
            <person name="Wu S."/>
        </authorList>
    </citation>
    <scope>NUCLEOTIDE SEQUENCE [LARGE SCALE GENOMIC DNA]</scope>
    <source>
        <strain evidence="1 2">2W32</strain>
    </source>
</reference>
<dbReference type="AlphaFoldDB" id="A0A6M1T1X9"/>
<accession>A0A6M1T1X9</accession>
<name>A0A6M1T1X9_9BACT</name>
<dbReference type="Proteomes" id="UP000479132">
    <property type="component" value="Unassembled WGS sequence"/>
</dbReference>